<dbReference type="Proteomes" id="UP001529272">
    <property type="component" value="Unassembled WGS sequence"/>
</dbReference>
<evidence type="ECO:0000256" key="1">
    <source>
        <dbReference type="SAM" id="Phobius"/>
    </source>
</evidence>
<accession>A0ABT7PAZ1</accession>
<keyword evidence="3" id="KW-1185">Reference proteome</keyword>
<gene>
    <name evidence="2" type="ORF">QRB35_30770</name>
</gene>
<comment type="caution">
    <text evidence="2">The sequence shown here is derived from an EMBL/GenBank/DDBJ whole genome shotgun (WGS) entry which is preliminary data.</text>
</comment>
<reference evidence="2" key="1">
    <citation type="submission" date="2023-06" db="EMBL/GenBank/DDBJ databases">
        <title>Itaconate inhibition of nontuberculous mycobacteria.</title>
        <authorList>
            <person name="Breen P."/>
            <person name="Zimbric M."/>
            <person name="Caverly L."/>
        </authorList>
    </citation>
    <scope>NUCLEOTIDE SEQUENCE</scope>
    <source>
        <strain evidence="2">FLAC1071</strain>
    </source>
</reference>
<dbReference type="EMBL" id="JASZZX010000075">
    <property type="protein sequence ID" value="MDM3930315.1"/>
    <property type="molecule type" value="Genomic_DNA"/>
</dbReference>
<name>A0ABT7PAZ1_MYCIT</name>
<feature type="transmembrane region" description="Helical" evidence="1">
    <location>
        <begin position="143"/>
        <end position="168"/>
    </location>
</feature>
<reference evidence="2" key="2">
    <citation type="submission" date="2023-06" db="EMBL/GenBank/DDBJ databases">
        <authorList>
            <person name="Spilker T."/>
        </authorList>
    </citation>
    <scope>NUCLEOTIDE SEQUENCE</scope>
    <source>
        <strain evidence="2">FLAC1071</strain>
    </source>
</reference>
<keyword evidence="1" id="KW-0472">Membrane</keyword>
<dbReference type="RefSeq" id="WP_069953971.1">
    <property type="nucleotide sequence ID" value="NZ_CP012886.2"/>
</dbReference>
<keyword evidence="1" id="KW-1133">Transmembrane helix</keyword>
<proteinExistence type="predicted"/>
<protein>
    <submittedName>
        <fullName evidence="2">Uncharacterized protein</fullName>
    </submittedName>
</protein>
<sequence length="171" mass="19168">MSEFRAAVAAATQGTPYTVVDTKKGFSVRLNVADSQWWGLYNRAGLRKTFRWDVVERGSRFSINDRQLEMRWHAGVPTAGAALEMNSGRIVSFSRQKIWALSDRGRIEPVVDYKFNSREGRDLIRLVAGQLGLKERWPLTMKITLAAVVATPATFAVIGIIELVHRLIGAH</sequence>
<organism evidence="2 3">
    <name type="scientific">Mycobacterium intracellulare subsp. chimaera</name>
    <dbReference type="NCBI Taxonomy" id="222805"/>
    <lineage>
        <taxon>Bacteria</taxon>
        <taxon>Bacillati</taxon>
        <taxon>Actinomycetota</taxon>
        <taxon>Actinomycetes</taxon>
        <taxon>Mycobacteriales</taxon>
        <taxon>Mycobacteriaceae</taxon>
        <taxon>Mycobacterium</taxon>
        <taxon>Mycobacterium avium complex (MAC)</taxon>
    </lineage>
</organism>
<keyword evidence="1" id="KW-0812">Transmembrane</keyword>
<evidence type="ECO:0000313" key="3">
    <source>
        <dbReference type="Proteomes" id="UP001529272"/>
    </source>
</evidence>
<evidence type="ECO:0000313" key="2">
    <source>
        <dbReference type="EMBL" id="MDM3930315.1"/>
    </source>
</evidence>